<name>A0A6G8AQ76_9ENTE</name>
<dbReference type="PANTHER" id="PTHR34309">
    <property type="entry name" value="SLR1406 PROTEIN"/>
    <property type="match status" value="1"/>
</dbReference>
<dbReference type="AlphaFoldDB" id="A0A6G8AQ76"/>
<dbReference type="InterPro" id="IPR038084">
    <property type="entry name" value="PduO/GlcC-like_sf"/>
</dbReference>
<dbReference type="EMBL" id="CP049887">
    <property type="protein sequence ID" value="QIL47156.1"/>
    <property type="molecule type" value="Genomic_DNA"/>
</dbReference>
<protein>
    <submittedName>
        <fullName evidence="1">Heme-binding protein</fullName>
    </submittedName>
</protein>
<gene>
    <name evidence="1" type="ORF">G7082_00735</name>
</gene>
<organism evidence="1 2">
    <name type="scientific">Vagococcus hydrophili</name>
    <dbReference type="NCBI Taxonomy" id="2714947"/>
    <lineage>
        <taxon>Bacteria</taxon>
        <taxon>Bacillati</taxon>
        <taxon>Bacillota</taxon>
        <taxon>Bacilli</taxon>
        <taxon>Lactobacillales</taxon>
        <taxon>Enterococcaceae</taxon>
        <taxon>Vagococcus</taxon>
    </lineage>
</organism>
<evidence type="ECO:0000313" key="1">
    <source>
        <dbReference type="EMBL" id="QIL47156.1"/>
    </source>
</evidence>
<sequence length="166" mass="18358">MRKRVSLLNNIDKLVEKALITIQSEALFSKENLQKTIDVAESKAREIEVPVTICISDLSGNPRMFYRMEDAKLVSLTLAPKKALSALLMQAETKDLNKETQPNGELYQIETMMDGKLVTFAGGIPIFYQEKIIGAIGVSGGKVSEDQEICETAVRTFLKGESSCQL</sequence>
<proteinExistence type="predicted"/>
<evidence type="ECO:0000313" key="2">
    <source>
        <dbReference type="Proteomes" id="UP000501747"/>
    </source>
</evidence>
<dbReference type="Proteomes" id="UP000501747">
    <property type="component" value="Chromosome"/>
</dbReference>
<reference evidence="1 2" key="1">
    <citation type="submission" date="2020-03" db="EMBL/GenBank/DDBJ databases">
        <title>Vagococcus sp. nov., isolated from beetles.</title>
        <authorList>
            <person name="Hyun D.-W."/>
            <person name="Bae J.-W."/>
        </authorList>
    </citation>
    <scope>NUCLEOTIDE SEQUENCE [LARGE SCALE GENOMIC DNA]</scope>
    <source>
        <strain evidence="1 2">HDW17B</strain>
    </source>
</reference>
<accession>A0A6G8AQ76</accession>
<dbReference type="InterPro" id="IPR005624">
    <property type="entry name" value="PduO/GlcC-like"/>
</dbReference>
<dbReference type="Gene3D" id="3.30.450.150">
    <property type="entry name" value="Haem-degrading domain"/>
    <property type="match status" value="1"/>
</dbReference>
<dbReference type="PANTHER" id="PTHR34309:SF1">
    <property type="entry name" value="PROTEIN GLCG"/>
    <property type="match status" value="1"/>
</dbReference>
<dbReference type="KEGG" id="vhy:G7082_00735"/>
<dbReference type="InterPro" id="IPR052517">
    <property type="entry name" value="GlcG_carb_metab_protein"/>
</dbReference>
<dbReference type="Pfam" id="PF03928">
    <property type="entry name" value="HbpS-like"/>
    <property type="match status" value="1"/>
</dbReference>
<dbReference type="SUPFAM" id="SSF143744">
    <property type="entry name" value="GlcG-like"/>
    <property type="match status" value="1"/>
</dbReference>
<keyword evidence="2" id="KW-1185">Reference proteome</keyword>